<dbReference type="GO" id="GO:0006355">
    <property type="term" value="P:regulation of DNA-templated transcription"/>
    <property type="evidence" value="ECO:0007669"/>
    <property type="project" value="InterPro"/>
</dbReference>
<evidence type="ECO:0000313" key="5">
    <source>
        <dbReference type="EMBL" id="WOL19698.1"/>
    </source>
</evidence>
<dbReference type="Proteomes" id="UP001327560">
    <property type="component" value="Chromosome 9"/>
</dbReference>
<dbReference type="PANTHER" id="PTHR33124:SF9">
    <property type="entry name" value="TRANSCRIPTION FACTOR"/>
    <property type="match status" value="1"/>
</dbReference>
<evidence type="ECO:0000256" key="3">
    <source>
        <dbReference type="ARBA" id="ARBA00023163"/>
    </source>
</evidence>
<organism evidence="5 6">
    <name type="scientific">Canna indica</name>
    <name type="common">Indian-shot</name>
    <dbReference type="NCBI Taxonomy" id="4628"/>
    <lineage>
        <taxon>Eukaryota</taxon>
        <taxon>Viridiplantae</taxon>
        <taxon>Streptophyta</taxon>
        <taxon>Embryophyta</taxon>
        <taxon>Tracheophyta</taxon>
        <taxon>Spermatophyta</taxon>
        <taxon>Magnoliopsida</taxon>
        <taxon>Liliopsida</taxon>
        <taxon>Zingiberales</taxon>
        <taxon>Cannaceae</taxon>
        <taxon>Canna</taxon>
    </lineage>
</organism>
<proteinExistence type="predicted"/>
<dbReference type="InterPro" id="IPR044549">
    <property type="entry name" value="bHLH_AtIBH1-like"/>
</dbReference>
<keyword evidence="3" id="KW-0804">Transcription</keyword>
<dbReference type="GO" id="GO:0005634">
    <property type="term" value="C:nucleus"/>
    <property type="evidence" value="ECO:0007669"/>
    <property type="project" value="UniProtKB-SubCell"/>
</dbReference>
<protein>
    <recommendedName>
        <fullName evidence="7">BHLH domain-containing protein</fullName>
    </recommendedName>
</protein>
<evidence type="ECO:0000313" key="6">
    <source>
        <dbReference type="Proteomes" id="UP001327560"/>
    </source>
</evidence>
<evidence type="ECO:0000256" key="1">
    <source>
        <dbReference type="ARBA" id="ARBA00004123"/>
    </source>
</evidence>
<sequence>MGVHSTSVKRIGRTVLQLREKNPVKPKVRRKLRKLRKIIPGCHAVGLDELLQRTAEHISFLELQVIILRRKSNPHGASGYVFS</sequence>
<keyword evidence="4" id="KW-0539">Nucleus</keyword>
<comment type="subcellular location">
    <subcellularLocation>
        <location evidence="1">Nucleus</location>
    </subcellularLocation>
</comment>
<dbReference type="CDD" id="cd11444">
    <property type="entry name" value="bHLH_AtIBH1_like"/>
    <property type="match status" value="1"/>
</dbReference>
<dbReference type="PANTHER" id="PTHR33124">
    <property type="entry name" value="TRANSCRIPTION FACTOR IBH1-LIKE 1"/>
    <property type="match status" value="1"/>
</dbReference>
<evidence type="ECO:0008006" key="7">
    <source>
        <dbReference type="Google" id="ProtNLM"/>
    </source>
</evidence>
<dbReference type="EMBL" id="CP136898">
    <property type="protein sequence ID" value="WOL19698.1"/>
    <property type="molecule type" value="Genomic_DNA"/>
</dbReference>
<dbReference type="AlphaFoldDB" id="A0AAQ3L2T8"/>
<keyword evidence="2" id="KW-0805">Transcription regulation</keyword>
<accession>A0AAQ3L2T8</accession>
<reference evidence="5 6" key="1">
    <citation type="submission" date="2023-10" db="EMBL/GenBank/DDBJ databases">
        <title>Chromosome-scale genome assembly provides insights into flower coloration mechanisms of Canna indica.</title>
        <authorList>
            <person name="Li C."/>
        </authorList>
    </citation>
    <scope>NUCLEOTIDE SEQUENCE [LARGE SCALE GENOMIC DNA]</scope>
    <source>
        <tissue evidence="5">Flower</tissue>
    </source>
</reference>
<evidence type="ECO:0000256" key="4">
    <source>
        <dbReference type="ARBA" id="ARBA00023242"/>
    </source>
</evidence>
<keyword evidence="6" id="KW-1185">Reference proteome</keyword>
<name>A0AAQ3L2T8_9LILI</name>
<gene>
    <name evidence="5" type="ORF">Cni_G28500</name>
</gene>
<evidence type="ECO:0000256" key="2">
    <source>
        <dbReference type="ARBA" id="ARBA00023015"/>
    </source>
</evidence>
<dbReference type="InterPro" id="IPR044660">
    <property type="entry name" value="IBH1-like"/>
</dbReference>